<feature type="region of interest" description="Disordered" evidence="1">
    <location>
        <begin position="80"/>
        <end position="101"/>
    </location>
</feature>
<evidence type="ECO:0000256" key="1">
    <source>
        <dbReference type="SAM" id="MobiDB-lite"/>
    </source>
</evidence>
<sequence>MPPKEKPKIMDIPFDWIEPLDDSKIKDAAEATDIVVEAPVVPLPFLTKLLKKVRRQEDRGEVLTKLTQKLKIRSESKLKMEAEATKKRRQQEHAAKLAENTRRKVAQVSQVIVGAKAATGKKI</sequence>
<protein>
    <submittedName>
        <fullName evidence="2">Uncharacterized protein</fullName>
    </submittedName>
</protein>
<gene>
    <name evidence="2" type="ORF">VNO78_24481</name>
</gene>
<reference evidence="2 3" key="1">
    <citation type="submission" date="2024-01" db="EMBL/GenBank/DDBJ databases">
        <title>The genomes of 5 underutilized Papilionoideae crops provide insights into root nodulation and disease resistanc.</title>
        <authorList>
            <person name="Jiang F."/>
        </authorList>
    </citation>
    <scope>NUCLEOTIDE SEQUENCE [LARGE SCALE GENOMIC DNA]</scope>
    <source>
        <strain evidence="2">DUOXIRENSHENG_FW03</strain>
        <tissue evidence="2">Leaves</tissue>
    </source>
</reference>
<name>A0AAN9XEN8_PSOTE</name>
<organism evidence="2 3">
    <name type="scientific">Psophocarpus tetragonolobus</name>
    <name type="common">Winged bean</name>
    <name type="synonym">Dolichos tetragonolobus</name>
    <dbReference type="NCBI Taxonomy" id="3891"/>
    <lineage>
        <taxon>Eukaryota</taxon>
        <taxon>Viridiplantae</taxon>
        <taxon>Streptophyta</taxon>
        <taxon>Embryophyta</taxon>
        <taxon>Tracheophyta</taxon>
        <taxon>Spermatophyta</taxon>
        <taxon>Magnoliopsida</taxon>
        <taxon>eudicotyledons</taxon>
        <taxon>Gunneridae</taxon>
        <taxon>Pentapetalae</taxon>
        <taxon>rosids</taxon>
        <taxon>fabids</taxon>
        <taxon>Fabales</taxon>
        <taxon>Fabaceae</taxon>
        <taxon>Papilionoideae</taxon>
        <taxon>50 kb inversion clade</taxon>
        <taxon>NPAAA clade</taxon>
        <taxon>indigoferoid/millettioid clade</taxon>
        <taxon>Phaseoleae</taxon>
        <taxon>Psophocarpus</taxon>
    </lineage>
</organism>
<evidence type="ECO:0000313" key="3">
    <source>
        <dbReference type="Proteomes" id="UP001386955"/>
    </source>
</evidence>
<comment type="caution">
    <text evidence="2">The sequence shown here is derived from an EMBL/GenBank/DDBJ whole genome shotgun (WGS) entry which is preliminary data.</text>
</comment>
<evidence type="ECO:0000313" key="2">
    <source>
        <dbReference type="EMBL" id="KAK7389442.1"/>
    </source>
</evidence>
<dbReference type="AlphaFoldDB" id="A0AAN9XEN8"/>
<proteinExistence type="predicted"/>
<dbReference type="Proteomes" id="UP001386955">
    <property type="component" value="Unassembled WGS sequence"/>
</dbReference>
<keyword evidence="3" id="KW-1185">Reference proteome</keyword>
<accession>A0AAN9XEN8</accession>
<dbReference type="EMBL" id="JAYMYS010000006">
    <property type="protein sequence ID" value="KAK7389442.1"/>
    <property type="molecule type" value="Genomic_DNA"/>
</dbReference>